<feature type="compositionally biased region" description="Polar residues" evidence="6">
    <location>
        <begin position="15"/>
        <end position="32"/>
    </location>
</feature>
<dbReference type="SMART" id="SM00220">
    <property type="entry name" value="S_TKc"/>
    <property type="match status" value="1"/>
</dbReference>
<keyword evidence="1" id="KW-0723">Serine/threonine-protein kinase</keyword>
<name>A0A0W0EY67_MONRR</name>
<dbReference type="GO" id="GO:0005524">
    <property type="term" value="F:ATP binding"/>
    <property type="evidence" value="ECO:0007669"/>
    <property type="project" value="UniProtKB-UniRule"/>
</dbReference>
<dbReference type="InterPro" id="IPR011009">
    <property type="entry name" value="Kinase-like_dom_sf"/>
</dbReference>
<organism evidence="8 9">
    <name type="scientific">Moniliophthora roreri</name>
    <name type="common">Frosty pod rot fungus</name>
    <name type="synonym">Monilia roreri</name>
    <dbReference type="NCBI Taxonomy" id="221103"/>
    <lineage>
        <taxon>Eukaryota</taxon>
        <taxon>Fungi</taxon>
        <taxon>Dikarya</taxon>
        <taxon>Basidiomycota</taxon>
        <taxon>Agaricomycotina</taxon>
        <taxon>Agaricomycetes</taxon>
        <taxon>Agaricomycetidae</taxon>
        <taxon>Agaricales</taxon>
        <taxon>Marasmiineae</taxon>
        <taxon>Marasmiaceae</taxon>
        <taxon>Moniliophthora</taxon>
    </lineage>
</organism>
<evidence type="ECO:0000313" key="9">
    <source>
        <dbReference type="Proteomes" id="UP000054988"/>
    </source>
</evidence>
<dbReference type="CDD" id="cd21037">
    <property type="entry name" value="MLKL_NTD"/>
    <property type="match status" value="1"/>
</dbReference>
<feature type="compositionally biased region" description="Basic residues" evidence="6">
    <location>
        <begin position="102"/>
        <end position="111"/>
    </location>
</feature>
<dbReference type="PROSITE" id="PS00107">
    <property type="entry name" value="PROTEIN_KINASE_ATP"/>
    <property type="match status" value="1"/>
</dbReference>
<dbReference type="InterPro" id="IPR017441">
    <property type="entry name" value="Protein_kinase_ATP_BS"/>
</dbReference>
<dbReference type="SUPFAM" id="SSF56112">
    <property type="entry name" value="Protein kinase-like (PK-like)"/>
    <property type="match status" value="1"/>
</dbReference>
<dbReference type="PRINTS" id="PR00109">
    <property type="entry name" value="TYRKINASE"/>
</dbReference>
<dbReference type="Proteomes" id="UP000054988">
    <property type="component" value="Unassembled WGS sequence"/>
</dbReference>
<gene>
    <name evidence="8" type="ORF">WG66_18440</name>
</gene>
<evidence type="ECO:0000256" key="4">
    <source>
        <dbReference type="PROSITE-ProRule" id="PRU10141"/>
    </source>
</evidence>
<dbReference type="InterPro" id="IPR036537">
    <property type="entry name" value="Adaptor_Cbl_N_dom_sf"/>
</dbReference>
<protein>
    <recommendedName>
        <fullName evidence="7">Protein kinase domain-containing protein</fullName>
    </recommendedName>
</protein>
<keyword evidence="5" id="KW-0175">Coiled coil</keyword>
<dbReference type="Gene3D" id="1.20.930.20">
    <property type="entry name" value="Adaptor protein Cbl, N-terminal domain"/>
    <property type="match status" value="1"/>
</dbReference>
<dbReference type="InterPro" id="IPR059179">
    <property type="entry name" value="MLKL-like_MCAfunc"/>
</dbReference>
<evidence type="ECO:0000256" key="1">
    <source>
        <dbReference type="ARBA" id="ARBA00022527"/>
    </source>
</evidence>
<dbReference type="InterPro" id="IPR051681">
    <property type="entry name" value="Ser/Thr_Kinases-Pseudokinases"/>
</dbReference>
<proteinExistence type="predicted"/>
<evidence type="ECO:0000256" key="6">
    <source>
        <dbReference type="SAM" id="MobiDB-lite"/>
    </source>
</evidence>
<feature type="region of interest" description="Disordered" evidence="6">
    <location>
        <begin position="1"/>
        <end position="114"/>
    </location>
</feature>
<dbReference type="AlphaFoldDB" id="A0A0W0EY67"/>
<dbReference type="GO" id="GO:0007166">
    <property type="term" value="P:cell surface receptor signaling pathway"/>
    <property type="evidence" value="ECO:0007669"/>
    <property type="project" value="InterPro"/>
</dbReference>
<keyword evidence="1" id="KW-0808">Transferase</keyword>
<keyword evidence="2 4" id="KW-0547">Nucleotide-binding</keyword>
<keyword evidence="1" id="KW-0418">Kinase</keyword>
<dbReference type="InterPro" id="IPR000719">
    <property type="entry name" value="Prot_kinase_dom"/>
</dbReference>
<dbReference type="InterPro" id="IPR008271">
    <property type="entry name" value="Ser/Thr_kinase_AS"/>
</dbReference>
<dbReference type="EMBL" id="LATX01002457">
    <property type="protein sequence ID" value="KTB28996.1"/>
    <property type="molecule type" value="Genomic_DNA"/>
</dbReference>
<evidence type="ECO:0000313" key="8">
    <source>
        <dbReference type="EMBL" id="KTB28996.1"/>
    </source>
</evidence>
<feature type="compositionally biased region" description="Basic and acidic residues" evidence="6">
    <location>
        <begin position="1"/>
        <end position="10"/>
    </location>
</feature>
<dbReference type="GO" id="GO:0004674">
    <property type="term" value="F:protein serine/threonine kinase activity"/>
    <property type="evidence" value="ECO:0007669"/>
    <property type="project" value="UniProtKB-KW"/>
</dbReference>
<dbReference type="PANTHER" id="PTHR44329">
    <property type="entry name" value="SERINE/THREONINE-PROTEIN KINASE TNNI3K-RELATED"/>
    <property type="match status" value="1"/>
</dbReference>
<evidence type="ECO:0000256" key="2">
    <source>
        <dbReference type="ARBA" id="ARBA00022741"/>
    </source>
</evidence>
<evidence type="ECO:0000259" key="7">
    <source>
        <dbReference type="PROSITE" id="PS50011"/>
    </source>
</evidence>
<keyword evidence="3 4" id="KW-0067">ATP-binding</keyword>
<feature type="domain" description="Protein kinase" evidence="7">
    <location>
        <begin position="462"/>
        <end position="740"/>
    </location>
</feature>
<dbReference type="PROSITE" id="PS50011">
    <property type="entry name" value="PROTEIN_KINASE_DOM"/>
    <property type="match status" value="1"/>
</dbReference>
<dbReference type="eggNOG" id="KOG0192">
    <property type="taxonomic scope" value="Eukaryota"/>
</dbReference>
<dbReference type="PROSITE" id="PS00108">
    <property type="entry name" value="PROTEIN_KINASE_ST"/>
    <property type="match status" value="1"/>
</dbReference>
<accession>A0A0W0EY67</accession>
<feature type="binding site" evidence="4">
    <location>
        <position position="489"/>
    </location>
    <ligand>
        <name>ATP</name>
        <dbReference type="ChEBI" id="CHEBI:30616"/>
    </ligand>
</feature>
<sequence>MSSNRNDRPPDSSPRLHTSPTPSFLSLRSTPPTHHLDLGDPIIGNPNHAPRGSNGVLAGLASYRESSQDQNDAIPPIFTVSHTPSTSRESSVDRHSDVSSRSPKRRKRIPREHREAFNRTYSRVKLAQSLLAEVARTGVRLVGEAGEIIPVPGLAIAAKLLNNIWDAVEQIDSNRLACLRLTERCAEILVAVHEELKTADRGVVREMKWPLQQLENSFDQFYRFLDDQLKMSFLARFLKRDEILEDIQACDKALGDALFVFNTRILLRILENLLALPQNSDATVAGSSSLLLSGGEEKSSPVSDVSHDSDLEGIYLRGFPKDDTAAVEVNRIRDEIERKQEHQNELDQARDKAEIRQLLMKALNASNDKEMIRILQLGKHDMPKAIKALLRALESQYAASFKHPTPLMPSRNFERLRGLTWPLDDREKSALDGDYWNTETFDADTAVLKPRRSCPTIRKSEVTRQELIGTGFFSNVYKGAWRHRIVAIKILDRSTTEEAFMAEFDIWKSLNNQNVLRLYGTSGASANNLPWFFVSPYMRNGSLSQYLKRLEWELESSNGNTGFSSDPERRKYDLASELLRYMVDIARGMEYLHGRQIYHGDLKGTNVLVDNNFRCVLADFGHSKWASRVTYNNSKHNHGFRWQSPELMKGRSLLTKENDVYAYAITLVEILTMGSLPWPTLPDDLVREAVLERGERPDYPGDLAHSVGIRSLLEECWQNPPSQRPAFSEIVQNLRAAPNTPSGRTERTTTVTS</sequence>
<dbReference type="Pfam" id="PF07714">
    <property type="entry name" value="PK_Tyr_Ser-Thr"/>
    <property type="match status" value="1"/>
</dbReference>
<comment type="caution">
    <text evidence="8">The sequence shown here is derived from an EMBL/GenBank/DDBJ whole genome shotgun (WGS) entry which is preliminary data.</text>
</comment>
<dbReference type="InterPro" id="IPR001245">
    <property type="entry name" value="Ser-Thr/Tyr_kinase_cat_dom"/>
</dbReference>
<dbReference type="Gene3D" id="1.10.510.10">
    <property type="entry name" value="Transferase(Phosphotransferase) domain 1"/>
    <property type="match status" value="1"/>
</dbReference>
<evidence type="ECO:0000256" key="5">
    <source>
        <dbReference type="SAM" id="Coils"/>
    </source>
</evidence>
<feature type="coiled-coil region" evidence="5">
    <location>
        <begin position="329"/>
        <end position="359"/>
    </location>
</feature>
<reference evidence="8 9" key="1">
    <citation type="submission" date="2015-12" db="EMBL/GenBank/DDBJ databases">
        <title>Draft genome sequence of Moniliophthora roreri, the causal agent of frosty pod rot of cacao.</title>
        <authorList>
            <person name="Aime M.C."/>
            <person name="Diaz-Valderrama J.R."/>
            <person name="Kijpornyongpan T."/>
            <person name="Phillips-Mora W."/>
        </authorList>
    </citation>
    <scope>NUCLEOTIDE SEQUENCE [LARGE SCALE GENOMIC DNA]</scope>
    <source>
        <strain evidence="8 9">MCA 2952</strain>
    </source>
</reference>
<evidence type="ECO:0000256" key="3">
    <source>
        <dbReference type="ARBA" id="ARBA00022840"/>
    </source>
</evidence>